<dbReference type="GO" id="GO:0006412">
    <property type="term" value="P:translation"/>
    <property type="evidence" value="ECO:0007669"/>
    <property type="project" value="InterPro"/>
</dbReference>
<dbReference type="EMBL" id="JASUXU010000033">
    <property type="protein sequence ID" value="KAK0318999.1"/>
    <property type="molecule type" value="Genomic_DNA"/>
</dbReference>
<dbReference type="PROSITE" id="PS00962">
    <property type="entry name" value="RIBOSOMAL_S2_1"/>
    <property type="match status" value="1"/>
</dbReference>
<dbReference type="PANTHER" id="PTHR12534:SF0">
    <property type="entry name" value="SMALL RIBOSOMAL SUBUNIT PROTEIN US2M"/>
    <property type="match status" value="1"/>
</dbReference>
<dbReference type="HAMAP" id="MF_00291_B">
    <property type="entry name" value="Ribosomal_uS2_B"/>
    <property type="match status" value="1"/>
</dbReference>
<feature type="compositionally biased region" description="Basic and acidic residues" evidence="4">
    <location>
        <begin position="332"/>
        <end position="354"/>
    </location>
</feature>
<dbReference type="CDD" id="cd01425">
    <property type="entry name" value="RPS2"/>
    <property type="match status" value="1"/>
</dbReference>
<dbReference type="PRINTS" id="PR00395">
    <property type="entry name" value="RIBOSOMALS2"/>
</dbReference>
<dbReference type="Gene3D" id="3.40.50.10490">
    <property type="entry name" value="Glucose-6-phosphate isomerase like protein, domain 1"/>
    <property type="match status" value="1"/>
</dbReference>
<proteinExistence type="inferred from homology"/>
<dbReference type="InterPro" id="IPR005706">
    <property type="entry name" value="Ribosomal_uS2_bac/mit/plastid"/>
</dbReference>
<evidence type="ECO:0008006" key="7">
    <source>
        <dbReference type="Google" id="ProtNLM"/>
    </source>
</evidence>
<feature type="compositionally biased region" description="Basic and acidic residues" evidence="4">
    <location>
        <begin position="440"/>
        <end position="458"/>
    </location>
</feature>
<dbReference type="SUPFAM" id="SSF52313">
    <property type="entry name" value="Ribosomal protein S2"/>
    <property type="match status" value="1"/>
</dbReference>
<comment type="caution">
    <text evidence="5">The sequence shown here is derived from an EMBL/GenBank/DDBJ whole genome shotgun (WGS) entry which is preliminary data.</text>
</comment>
<evidence type="ECO:0000256" key="3">
    <source>
        <dbReference type="ARBA" id="ARBA00023274"/>
    </source>
</evidence>
<protein>
    <recommendedName>
        <fullName evidence="7">Ribosomal protein S2</fullName>
    </recommendedName>
</protein>
<accession>A0AAN6FK75</accession>
<dbReference type="InterPro" id="IPR023591">
    <property type="entry name" value="Ribosomal_uS2_flav_dom_sf"/>
</dbReference>
<dbReference type="InterPro" id="IPR001865">
    <property type="entry name" value="Ribosomal_uS2"/>
</dbReference>
<dbReference type="GO" id="GO:0005763">
    <property type="term" value="C:mitochondrial small ribosomal subunit"/>
    <property type="evidence" value="ECO:0007669"/>
    <property type="project" value="TreeGrafter"/>
</dbReference>
<dbReference type="Pfam" id="PF00318">
    <property type="entry name" value="Ribosomal_S2"/>
    <property type="match status" value="1"/>
</dbReference>
<evidence type="ECO:0000313" key="6">
    <source>
        <dbReference type="Proteomes" id="UP001168146"/>
    </source>
</evidence>
<feature type="region of interest" description="Disordered" evidence="4">
    <location>
        <begin position="391"/>
        <end position="466"/>
    </location>
</feature>
<keyword evidence="3" id="KW-0687">Ribonucleoprotein</keyword>
<feature type="region of interest" description="Disordered" evidence="4">
    <location>
        <begin position="44"/>
        <end position="88"/>
    </location>
</feature>
<evidence type="ECO:0000313" key="5">
    <source>
        <dbReference type="EMBL" id="KAK0318999.1"/>
    </source>
</evidence>
<feature type="compositionally biased region" description="Polar residues" evidence="4">
    <location>
        <begin position="45"/>
        <end position="57"/>
    </location>
</feature>
<evidence type="ECO:0000256" key="1">
    <source>
        <dbReference type="ARBA" id="ARBA00006242"/>
    </source>
</evidence>
<evidence type="ECO:0000256" key="4">
    <source>
        <dbReference type="SAM" id="MobiDB-lite"/>
    </source>
</evidence>
<evidence type="ECO:0000256" key="2">
    <source>
        <dbReference type="ARBA" id="ARBA00022980"/>
    </source>
</evidence>
<feature type="region of interest" description="Disordered" evidence="4">
    <location>
        <begin position="332"/>
        <end position="365"/>
    </location>
</feature>
<comment type="similarity">
    <text evidence="1">Belongs to the universal ribosomal protein uS2 family.</text>
</comment>
<feature type="compositionally biased region" description="Basic and acidic residues" evidence="4">
    <location>
        <begin position="418"/>
        <end position="432"/>
    </location>
</feature>
<dbReference type="InterPro" id="IPR018130">
    <property type="entry name" value="Ribosomal_uS2_CS"/>
</dbReference>
<dbReference type="GO" id="GO:0003735">
    <property type="term" value="F:structural constituent of ribosome"/>
    <property type="evidence" value="ECO:0007669"/>
    <property type="project" value="InterPro"/>
</dbReference>
<gene>
    <name evidence="5" type="ORF">LTR82_010099</name>
</gene>
<dbReference type="PANTHER" id="PTHR12534">
    <property type="entry name" value="30S RIBOSOMAL PROTEIN S2 PROKARYOTIC AND ORGANELLAR"/>
    <property type="match status" value="1"/>
</dbReference>
<organism evidence="5 6">
    <name type="scientific">Friedmanniomyces endolithicus</name>
    <dbReference type="NCBI Taxonomy" id="329885"/>
    <lineage>
        <taxon>Eukaryota</taxon>
        <taxon>Fungi</taxon>
        <taxon>Dikarya</taxon>
        <taxon>Ascomycota</taxon>
        <taxon>Pezizomycotina</taxon>
        <taxon>Dothideomycetes</taxon>
        <taxon>Dothideomycetidae</taxon>
        <taxon>Mycosphaerellales</taxon>
        <taxon>Teratosphaeriaceae</taxon>
        <taxon>Friedmanniomyces</taxon>
    </lineage>
</organism>
<name>A0AAN6FK75_9PEZI</name>
<dbReference type="AlphaFoldDB" id="A0AAN6FK75"/>
<dbReference type="Proteomes" id="UP001168146">
    <property type="component" value="Unassembled WGS sequence"/>
</dbReference>
<sequence>MQQSTLLSTYIIMILRSLLLRHGRAALPKPPTPLRSWRRHLASEVEQTNTNPHSSQHYIAGGTSGTETQAVSSLTTPNPTSPSSSHPDQIKLDWDFFHHQKATTRPLGTSLTPHYKPHELLSNPPRPEDITLELLLASQAHIGHSTSLWHPANAKYIFGVRGREDPIHIISLDATAAHLRRACKVVRGVAERGGLVLFVGSREGQAGCVVKAAKLAGGCHLFTKWIPGSITNGQQILGKCAKRVVNHLDESVPGFEKQLLRRAAVKPDLVVCLNMLENYVLLHECALNNIPTVGVLDTDCNPTWVTYPIPANDDSLRCVQVIAGVLGRAGEEGQAERMRNARRGDYPARQDHGLEAPSEEDVDAEPLEKERALLQAAEAFEDDGVVGVKEGEEGEADHVDSSLTGAEGLEDDGGNVPYERDAAIEGGADGRVEFSPTVEHGSKVSDEEEWDTKAEQESAQKPGMGRRERECILCNCEESKTSERP</sequence>
<feature type="compositionally biased region" description="Low complexity" evidence="4">
    <location>
        <begin position="72"/>
        <end position="85"/>
    </location>
</feature>
<reference evidence="5" key="1">
    <citation type="submission" date="2021-12" db="EMBL/GenBank/DDBJ databases">
        <title>Black yeast isolated from Biological Soil Crust.</title>
        <authorList>
            <person name="Kurbessoian T."/>
        </authorList>
    </citation>
    <scope>NUCLEOTIDE SEQUENCE</scope>
    <source>
        <strain evidence="5">CCFEE 5208</strain>
    </source>
</reference>
<keyword evidence="2" id="KW-0689">Ribosomal protein</keyword>